<organism evidence="7">
    <name type="scientific">Gongylonema pulchrum</name>
    <dbReference type="NCBI Taxonomy" id="637853"/>
    <lineage>
        <taxon>Eukaryota</taxon>
        <taxon>Metazoa</taxon>
        <taxon>Ecdysozoa</taxon>
        <taxon>Nematoda</taxon>
        <taxon>Chromadorea</taxon>
        <taxon>Rhabditida</taxon>
        <taxon>Spirurina</taxon>
        <taxon>Spiruromorpha</taxon>
        <taxon>Spiruroidea</taxon>
        <taxon>Gongylonematidae</taxon>
        <taxon>Gongylonema</taxon>
    </lineage>
</organism>
<evidence type="ECO:0000256" key="1">
    <source>
        <dbReference type="ARBA" id="ARBA00004613"/>
    </source>
</evidence>
<name>A0A183E4W5_9BILA</name>
<keyword evidence="4" id="KW-0732">Signal</keyword>
<comment type="subcellular location">
    <subcellularLocation>
        <location evidence="1">Secreted</location>
    </subcellularLocation>
</comment>
<dbReference type="PANTHER" id="PTHR21700">
    <property type="entry name" value="TRANSTHYRETIN-LIKE FAMILY PROTEIN-RELATED"/>
    <property type="match status" value="1"/>
</dbReference>
<dbReference type="Proteomes" id="UP000271098">
    <property type="component" value="Unassembled WGS sequence"/>
</dbReference>
<comment type="similarity">
    <text evidence="2">Belongs to the nematode transthyretin-like family.</text>
</comment>
<evidence type="ECO:0000313" key="6">
    <source>
        <dbReference type="Proteomes" id="UP000271098"/>
    </source>
</evidence>
<evidence type="ECO:0000256" key="3">
    <source>
        <dbReference type="ARBA" id="ARBA00022525"/>
    </source>
</evidence>
<dbReference type="Gene3D" id="2.60.40.3330">
    <property type="match status" value="1"/>
</dbReference>
<reference evidence="5 6" key="2">
    <citation type="submission" date="2018-11" db="EMBL/GenBank/DDBJ databases">
        <authorList>
            <consortium name="Pathogen Informatics"/>
        </authorList>
    </citation>
    <scope>NUCLEOTIDE SEQUENCE [LARGE SCALE GENOMIC DNA]</scope>
</reference>
<sequence length="88" mass="9971">MSCQWHFFFLLEGLDTDDFMAKGKTDSQGHFRISGHINEISPIDPKINIYHDCNDGYISSGKVPSRFYNAGTIELAGKFKGETRDCIH</sequence>
<dbReference type="InterPro" id="IPR038479">
    <property type="entry name" value="Transthyretin-like_sf"/>
</dbReference>
<reference evidence="7" key="1">
    <citation type="submission" date="2016-06" db="UniProtKB">
        <authorList>
            <consortium name="WormBaseParasite"/>
        </authorList>
    </citation>
    <scope>IDENTIFICATION</scope>
</reference>
<dbReference type="GO" id="GO:0005576">
    <property type="term" value="C:extracellular region"/>
    <property type="evidence" value="ECO:0007669"/>
    <property type="project" value="UniProtKB-SubCell"/>
</dbReference>
<accession>A0A183E4W5</accession>
<proteinExistence type="inferred from homology"/>
<dbReference type="AlphaFoldDB" id="A0A183E4W5"/>
<evidence type="ECO:0000313" key="5">
    <source>
        <dbReference type="EMBL" id="VDN27082.1"/>
    </source>
</evidence>
<dbReference type="Pfam" id="PF01060">
    <property type="entry name" value="TTR-52"/>
    <property type="match status" value="1"/>
</dbReference>
<dbReference type="GO" id="GO:0009986">
    <property type="term" value="C:cell surface"/>
    <property type="evidence" value="ECO:0007669"/>
    <property type="project" value="InterPro"/>
</dbReference>
<protein>
    <submittedName>
        <fullName evidence="7">Transthyretin-like family protein</fullName>
    </submittedName>
</protein>
<evidence type="ECO:0000256" key="4">
    <source>
        <dbReference type="ARBA" id="ARBA00022729"/>
    </source>
</evidence>
<dbReference type="OrthoDB" id="5849824at2759"/>
<keyword evidence="6" id="KW-1185">Reference proteome</keyword>
<keyword evidence="3" id="KW-0964">Secreted</keyword>
<evidence type="ECO:0000256" key="2">
    <source>
        <dbReference type="ARBA" id="ARBA00010112"/>
    </source>
</evidence>
<dbReference type="InterPro" id="IPR001534">
    <property type="entry name" value="Transthyretin-like"/>
</dbReference>
<evidence type="ECO:0000313" key="7">
    <source>
        <dbReference type="WBParaSite" id="GPUH_0001602801-mRNA-1"/>
    </source>
</evidence>
<gene>
    <name evidence="5" type="ORF">GPUH_LOCUS16006</name>
</gene>
<dbReference type="WBParaSite" id="GPUH_0001602801-mRNA-1">
    <property type="protein sequence ID" value="GPUH_0001602801-mRNA-1"/>
    <property type="gene ID" value="GPUH_0001602801"/>
</dbReference>
<dbReference type="EMBL" id="UYRT01083176">
    <property type="protein sequence ID" value="VDN27082.1"/>
    <property type="molecule type" value="Genomic_DNA"/>
</dbReference>
<dbReference type="PANTHER" id="PTHR21700:SF3">
    <property type="entry name" value="TRANSTHYRETIN-LIKE PROTEIN 5"/>
    <property type="match status" value="1"/>
</dbReference>